<evidence type="ECO:0000256" key="1">
    <source>
        <dbReference type="SAM" id="MobiDB-lite"/>
    </source>
</evidence>
<feature type="compositionally biased region" description="Low complexity" evidence="1">
    <location>
        <begin position="263"/>
        <end position="280"/>
    </location>
</feature>
<accession>A0A5P9QAH4</accession>
<dbReference type="Proteomes" id="UP000326702">
    <property type="component" value="Chromosome"/>
</dbReference>
<dbReference type="AlphaFoldDB" id="A0A5P9QAH4"/>
<evidence type="ECO:0000313" key="3">
    <source>
        <dbReference type="Proteomes" id="UP000326702"/>
    </source>
</evidence>
<keyword evidence="3" id="KW-1185">Reference proteome</keyword>
<evidence type="ECO:0000313" key="2">
    <source>
        <dbReference type="EMBL" id="QFU98062.1"/>
    </source>
</evidence>
<reference evidence="2 3" key="1">
    <citation type="submission" date="2019-10" db="EMBL/GenBank/DDBJ databases">
        <title>Genome sequence of Luteimicrobium xylanilyticum HY-24.</title>
        <authorList>
            <person name="Kim D.Y."/>
            <person name="Park H.-Y."/>
        </authorList>
    </citation>
    <scope>NUCLEOTIDE SEQUENCE [LARGE SCALE GENOMIC DNA]</scope>
    <source>
        <strain evidence="2 3">HY-24</strain>
    </source>
</reference>
<dbReference type="EMBL" id="CP045529">
    <property type="protein sequence ID" value="QFU98062.1"/>
    <property type="molecule type" value="Genomic_DNA"/>
</dbReference>
<feature type="compositionally biased region" description="Basic and acidic residues" evidence="1">
    <location>
        <begin position="177"/>
        <end position="192"/>
    </location>
</feature>
<organism evidence="2 3">
    <name type="scientific">Luteimicrobium xylanilyticum</name>
    <dbReference type="NCBI Taxonomy" id="1133546"/>
    <lineage>
        <taxon>Bacteria</taxon>
        <taxon>Bacillati</taxon>
        <taxon>Actinomycetota</taxon>
        <taxon>Actinomycetes</taxon>
        <taxon>Micrococcales</taxon>
        <taxon>Luteimicrobium</taxon>
    </lineage>
</organism>
<feature type="region of interest" description="Disordered" evidence="1">
    <location>
        <begin position="161"/>
        <end position="209"/>
    </location>
</feature>
<proteinExistence type="predicted"/>
<sequence length="290" mass="29063">MTGAAPGGPTRRDGATVPRTIAGAATRADAVKEVRRTRVRGTGTRGRATGPDRGVTARVVATAGATATSRAAGRARPLDRSTDEATAIVALPTGGTTVRIGRRGGATTRVAGPTAAHARATSVETVVATVEVRTATTGGTAEGTQTVADRVLPARVHVAASAEPAPDANAARSTLNEGRDAGPAHSRPHETTVARPIGGARGNDSTGRAVRVSEAGTIARREPGHTRGLAAGAVVRTAARPTRAVVAPTTVVRLTAGVDPVGTATTARRASPARPVPSRTGRAVPSSRTT</sequence>
<feature type="region of interest" description="Disordered" evidence="1">
    <location>
        <begin position="260"/>
        <end position="290"/>
    </location>
</feature>
<feature type="region of interest" description="Disordered" evidence="1">
    <location>
        <begin position="1"/>
        <end position="30"/>
    </location>
</feature>
<feature type="compositionally biased region" description="Low complexity" evidence="1">
    <location>
        <begin position="161"/>
        <end position="171"/>
    </location>
</feature>
<name>A0A5P9QAH4_9MICO</name>
<gene>
    <name evidence="2" type="ORF">KDY119_01571</name>
</gene>
<protein>
    <submittedName>
        <fullName evidence="2">Uncharacterized protein</fullName>
    </submittedName>
</protein>
<dbReference type="KEGG" id="lxl:KDY119_01571"/>